<dbReference type="Proteomes" id="UP000800041">
    <property type="component" value="Unassembled WGS sequence"/>
</dbReference>
<sequence>AASTLSFAGFLLMGEITYTKADIENRTEFHAAKASRGDVVIGQEGLTLRLKASKTDRQSHGVHIAIARTGGLVCPVSAMEKLLSLDLQPPNAPLFNLNGNPFTPAAARSLLEKRLIAAG</sequence>
<feature type="non-terminal residue" evidence="2">
    <location>
        <position position="1"/>
    </location>
</feature>
<accession>A0A6G1GY86</accession>
<evidence type="ECO:0000313" key="2">
    <source>
        <dbReference type="EMBL" id="KAF1985757.1"/>
    </source>
</evidence>
<feature type="chain" id="PRO_5026295618" evidence="1">
    <location>
        <begin position="22"/>
        <end position="119"/>
    </location>
</feature>
<name>A0A6G1GY86_9PEZI</name>
<reference evidence="2" key="1">
    <citation type="journal article" date="2020" name="Stud. Mycol.">
        <title>101 Dothideomycetes genomes: a test case for predicting lifestyles and emergence of pathogens.</title>
        <authorList>
            <person name="Haridas S."/>
            <person name="Albert R."/>
            <person name="Binder M."/>
            <person name="Bloem J."/>
            <person name="Labutti K."/>
            <person name="Salamov A."/>
            <person name="Andreopoulos B."/>
            <person name="Baker S."/>
            <person name="Barry K."/>
            <person name="Bills G."/>
            <person name="Bluhm B."/>
            <person name="Cannon C."/>
            <person name="Castanera R."/>
            <person name="Culley D."/>
            <person name="Daum C."/>
            <person name="Ezra D."/>
            <person name="Gonzalez J."/>
            <person name="Henrissat B."/>
            <person name="Kuo A."/>
            <person name="Liang C."/>
            <person name="Lipzen A."/>
            <person name="Lutzoni F."/>
            <person name="Magnuson J."/>
            <person name="Mondo S."/>
            <person name="Nolan M."/>
            <person name="Ohm R."/>
            <person name="Pangilinan J."/>
            <person name="Park H.-J."/>
            <person name="Ramirez L."/>
            <person name="Alfaro M."/>
            <person name="Sun H."/>
            <person name="Tritt A."/>
            <person name="Yoshinaga Y."/>
            <person name="Zwiers L.-H."/>
            <person name="Turgeon B."/>
            <person name="Goodwin S."/>
            <person name="Spatafora J."/>
            <person name="Crous P."/>
            <person name="Grigoriev I."/>
        </authorList>
    </citation>
    <scope>NUCLEOTIDE SEQUENCE</scope>
    <source>
        <strain evidence="2">CBS 113979</strain>
    </source>
</reference>
<feature type="non-terminal residue" evidence="2">
    <location>
        <position position="119"/>
    </location>
</feature>
<proteinExistence type="predicted"/>
<organism evidence="2 3">
    <name type="scientific">Aulographum hederae CBS 113979</name>
    <dbReference type="NCBI Taxonomy" id="1176131"/>
    <lineage>
        <taxon>Eukaryota</taxon>
        <taxon>Fungi</taxon>
        <taxon>Dikarya</taxon>
        <taxon>Ascomycota</taxon>
        <taxon>Pezizomycotina</taxon>
        <taxon>Dothideomycetes</taxon>
        <taxon>Pleosporomycetidae</taxon>
        <taxon>Aulographales</taxon>
        <taxon>Aulographaceae</taxon>
    </lineage>
</organism>
<protein>
    <submittedName>
        <fullName evidence="2">Uncharacterized protein</fullName>
    </submittedName>
</protein>
<evidence type="ECO:0000256" key="1">
    <source>
        <dbReference type="SAM" id="SignalP"/>
    </source>
</evidence>
<feature type="signal peptide" evidence="1">
    <location>
        <begin position="1"/>
        <end position="21"/>
    </location>
</feature>
<dbReference type="AlphaFoldDB" id="A0A6G1GY86"/>
<evidence type="ECO:0000313" key="3">
    <source>
        <dbReference type="Proteomes" id="UP000800041"/>
    </source>
</evidence>
<gene>
    <name evidence="2" type="ORF">K402DRAFT_314672</name>
</gene>
<dbReference type="InterPro" id="IPR052925">
    <property type="entry name" value="Phage_Integrase-like_Recomb"/>
</dbReference>
<dbReference type="PANTHER" id="PTHR34605">
    <property type="entry name" value="PHAGE_INTEGRASE DOMAIN-CONTAINING PROTEIN"/>
    <property type="match status" value="1"/>
</dbReference>
<keyword evidence="1" id="KW-0732">Signal</keyword>
<dbReference type="EMBL" id="ML977160">
    <property type="protein sequence ID" value="KAF1985757.1"/>
    <property type="molecule type" value="Genomic_DNA"/>
</dbReference>
<dbReference type="PANTHER" id="PTHR34605:SF3">
    <property type="entry name" value="P CELL-TYPE AGGLUTINATION PROTEIN MAP4-LIKE-RELATED"/>
    <property type="match status" value="1"/>
</dbReference>
<keyword evidence="3" id="KW-1185">Reference proteome</keyword>